<sequence length="260" mass="28207">MSGVWVFDLIDSAGLKLYTFKLTQYNSNAPAPGTQPGNSPYENPSSQHIYYSDAFSMDVTYAFDAIIPTVTTLGIYYTPDGSLSDPAAGKFYLRFTTDSKSIYESQAGRYDPTGVQTPNTGTNGGNYIAMATLAVPDIVYTFVPAQAPSGKFILNSFPIVPSGAGVGNLDNTVETSSIIVPVALPTDADVTGLRTNSKGSTYYINRLLKMGYTMNQIIPSSLYTSYISVDMTFPSYELRQLFMDGNLALNGCRCDKGRIY</sequence>
<dbReference type="EMBL" id="MN739664">
    <property type="protein sequence ID" value="QHT19338.1"/>
    <property type="molecule type" value="Genomic_DNA"/>
</dbReference>
<proteinExistence type="predicted"/>
<dbReference type="AlphaFoldDB" id="A0A6C0DQZ1"/>
<protein>
    <submittedName>
        <fullName evidence="1">Uncharacterized protein</fullName>
    </submittedName>
</protein>
<name>A0A6C0DQZ1_9ZZZZ</name>
<accession>A0A6C0DQZ1</accession>
<evidence type="ECO:0000313" key="1">
    <source>
        <dbReference type="EMBL" id="QHT19338.1"/>
    </source>
</evidence>
<organism evidence="1">
    <name type="scientific">viral metagenome</name>
    <dbReference type="NCBI Taxonomy" id="1070528"/>
    <lineage>
        <taxon>unclassified sequences</taxon>
        <taxon>metagenomes</taxon>
        <taxon>organismal metagenomes</taxon>
    </lineage>
</organism>
<reference evidence="1" key="1">
    <citation type="journal article" date="2020" name="Nature">
        <title>Giant virus diversity and host interactions through global metagenomics.</title>
        <authorList>
            <person name="Schulz F."/>
            <person name="Roux S."/>
            <person name="Paez-Espino D."/>
            <person name="Jungbluth S."/>
            <person name="Walsh D.A."/>
            <person name="Denef V.J."/>
            <person name="McMahon K.D."/>
            <person name="Konstantinidis K.T."/>
            <person name="Eloe-Fadrosh E.A."/>
            <person name="Kyrpides N.C."/>
            <person name="Woyke T."/>
        </authorList>
    </citation>
    <scope>NUCLEOTIDE SEQUENCE</scope>
    <source>
        <strain evidence="1">GVMAG-M-3300023174-57</strain>
    </source>
</reference>